<dbReference type="EMBL" id="JNBR01000356">
    <property type="protein sequence ID" value="OQR94634.1"/>
    <property type="molecule type" value="Genomic_DNA"/>
</dbReference>
<reference evidence="23 24" key="1">
    <citation type="journal article" date="2014" name="Genome Biol. Evol.">
        <title>The secreted proteins of Achlya hypogyna and Thraustotheca clavata identify the ancestral oomycete secretome and reveal gene acquisitions by horizontal gene transfer.</title>
        <authorList>
            <person name="Misner I."/>
            <person name="Blouin N."/>
            <person name="Leonard G."/>
            <person name="Richards T.A."/>
            <person name="Lane C.E."/>
        </authorList>
    </citation>
    <scope>NUCLEOTIDE SEQUENCE [LARGE SCALE GENOMIC DNA]</scope>
    <source>
        <strain evidence="23 24">ATCC 48635</strain>
    </source>
</reference>
<evidence type="ECO:0000256" key="11">
    <source>
        <dbReference type="ARBA" id="ARBA00026103"/>
    </source>
</evidence>
<comment type="catalytic activity">
    <reaction evidence="9">
        <text>8-oxo-dGTP + H2O = 8-oxo-dGMP + diphosphate + H(+)</text>
        <dbReference type="Rhea" id="RHEA:31575"/>
        <dbReference type="ChEBI" id="CHEBI:15377"/>
        <dbReference type="ChEBI" id="CHEBI:15378"/>
        <dbReference type="ChEBI" id="CHEBI:33019"/>
        <dbReference type="ChEBI" id="CHEBI:63224"/>
        <dbReference type="ChEBI" id="CHEBI:77896"/>
    </reaction>
    <physiologicalReaction direction="left-to-right" evidence="9">
        <dbReference type="Rhea" id="RHEA:31576"/>
    </physiologicalReaction>
</comment>
<evidence type="ECO:0000313" key="24">
    <source>
        <dbReference type="Proteomes" id="UP000243579"/>
    </source>
</evidence>
<protein>
    <recommendedName>
        <fullName evidence="12">Oxidized purine nucleoside triphosphate hydrolase</fullName>
        <ecNumber evidence="11">3.6.1.56</ecNumber>
    </recommendedName>
    <alternativeName>
        <fullName evidence="16">2-hydroxy-dATP diphosphatase</fullName>
    </alternativeName>
    <alternativeName>
        <fullName evidence="15">7,8-dihydro-8-oxoguanine triphosphatase</fullName>
    </alternativeName>
    <alternativeName>
        <fullName evidence="14">8-oxo-dGTPase</fullName>
    </alternativeName>
    <alternativeName>
        <fullName evidence="17">Methylated purine nucleoside triphosphate hydrolase</fullName>
    </alternativeName>
    <alternativeName>
        <fullName evidence="13">Nucleoside diphosphate-linked moiety X motif 1</fullName>
    </alternativeName>
</protein>
<evidence type="ECO:0000256" key="5">
    <source>
        <dbReference type="ARBA" id="ARBA00022801"/>
    </source>
</evidence>
<comment type="catalytic activity">
    <reaction evidence="8">
        <text>2-oxo-dATP + H2O = 2-oxo-dAMP + diphosphate + H(+)</text>
        <dbReference type="Rhea" id="RHEA:31583"/>
        <dbReference type="ChEBI" id="CHEBI:15377"/>
        <dbReference type="ChEBI" id="CHEBI:15378"/>
        <dbReference type="ChEBI" id="CHEBI:33019"/>
        <dbReference type="ChEBI" id="CHEBI:63212"/>
        <dbReference type="ChEBI" id="CHEBI:77897"/>
        <dbReference type="EC" id="3.6.1.56"/>
    </reaction>
    <physiologicalReaction direction="left-to-right" evidence="8">
        <dbReference type="Rhea" id="RHEA:31584"/>
    </physiologicalReaction>
</comment>
<evidence type="ECO:0000256" key="7">
    <source>
        <dbReference type="ARBA" id="ARBA00024448"/>
    </source>
</evidence>
<dbReference type="GO" id="GO:0005737">
    <property type="term" value="C:cytoplasm"/>
    <property type="evidence" value="ECO:0007669"/>
    <property type="project" value="TreeGrafter"/>
</dbReference>
<evidence type="ECO:0000256" key="9">
    <source>
        <dbReference type="ARBA" id="ARBA00024486"/>
    </source>
</evidence>
<evidence type="ECO:0000256" key="10">
    <source>
        <dbReference type="ARBA" id="ARBA00024596"/>
    </source>
</evidence>
<comment type="catalytic activity">
    <reaction evidence="20">
        <text>N(6)-methyl-dATP + H2O = N(6)-methyl-dAMP + diphosphate + H(+)</text>
        <dbReference type="Rhea" id="RHEA:67604"/>
        <dbReference type="ChEBI" id="CHEBI:15377"/>
        <dbReference type="ChEBI" id="CHEBI:15378"/>
        <dbReference type="ChEBI" id="CHEBI:33019"/>
        <dbReference type="ChEBI" id="CHEBI:169976"/>
        <dbReference type="ChEBI" id="CHEBI:172872"/>
    </reaction>
    <physiologicalReaction direction="left-to-right" evidence="20">
        <dbReference type="Rhea" id="RHEA:67605"/>
    </physiologicalReaction>
</comment>
<keyword evidence="24" id="KW-1185">Reference proteome</keyword>
<dbReference type="PANTHER" id="PTHR43758:SF2">
    <property type="entry name" value="OXIDIZED PURINE NUCLEOSIDE TRIPHOSPHATE HYDROLASE"/>
    <property type="match status" value="1"/>
</dbReference>
<dbReference type="InterPro" id="IPR000086">
    <property type="entry name" value="NUDIX_hydrolase_dom"/>
</dbReference>
<evidence type="ECO:0000256" key="14">
    <source>
        <dbReference type="ARBA" id="ARBA00030634"/>
    </source>
</evidence>
<dbReference type="GO" id="GO:0046872">
    <property type="term" value="F:metal ion binding"/>
    <property type="evidence" value="ECO:0007669"/>
    <property type="project" value="UniProtKB-KW"/>
</dbReference>
<evidence type="ECO:0000256" key="2">
    <source>
        <dbReference type="ARBA" id="ARBA00005582"/>
    </source>
</evidence>
<evidence type="ECO:0000256" key="18">
    <source>
        <dbReference type="ARBA" id="ARBA00048002"/>
    </source>
</evidence>
<keyword evidence="6" id="KW-0460">Magnesium</keyword>
<evidence type="ECO:0000256" key="6">
    <source>
        <dbReference type="ARBA" id="ARBA00022842"/>
    </source>
</evidence>
<feature type="domain" description="Nudix hydrolase" evidence="22">
    <location>
        <begin position="15"/>
        <end position="148"/>
    </location>
</feature>
<organism evidence="23 24">
    <name type="scientific">Achlya hypogyna</name>
    <name type="common">Oomycete</name>
    <name type="synonym">Protoachlya hypogyna</name>
    <dbReference type="NCBI Taxonomy" id="1202772"/>
    <lineage>
        <taxon>Eukaryota</taxon>
        <taxon>Sar</taxon>
        <taxon>Stramenopiles</taxon>
        <taxon>Oomycota</taxon>
        <taxon>Saprolegniomycetes</taxon>
        <taxon>Saprolegniales</taxon>
        <taxon>Achlyaceae</taxon>
        <taxon>Achlya</taxon>
    </lineage>
</organism>
<gene>
    <name evidence="23" type="ORF">ACHHYP_01022</name>
</gene>
<sequence>MAAARVKETLQSATSVKEYTLAFVLRNNEDGAQILLGTKKRGFGLGKLIGFGGKIEPSDASVADAAARELMEEANIVVRGSDMQPVGSLVYTFENQPQVMHMHVFVATAFEGEPAESDEMRPEWFQCDAIPYDDMWADERFWLPALLEGKTVVGQFDFAQDEVTIVASKFDIA</sequence>
<comment type="caution">
    <text evidence="23">The sequence shown here is derived from an EMBL/GenBank/DDBJ whole genome shotgun (WGS) entry which is preliminary data.</text>
</comment>
<dbReference type="GO" id="GO:0008828">
    <property type="term" value="F:dATP diphosphatase activity"/>
    <property type="evidence" value="ECO:0007669"/>
    <property type="project" value="UniProtKB-EC"/>
</dbReference>
<comment type="similarity">
    <text evidence="2">Belongs to the Nudix hydrolase family.</text>
</comment>
<name>A0A1V9Z9G4_ACHHY</name>
<dbReference type="Pfam" id="PF00293">
    <property type="entry name" value="NUDIX"/>
    <property type="match status" value="1"/>
</dbReference>
<keyword evidence="4" id="KW-0479">Metal-binding</keyword>
<evidence type="ECO:0000256" key="4">
    <source>
        <dbReference type="ARBA" id="ARBA00022723"/>
    </source>
</evidence>
<evidence type="ECO:0000256" key="1">
    <source>
        <dbReference type="ARBA" id="ARBA00001946"/>
    </source>
</evidence>
<dbReference type="EC" id="3.6.1.56" evidence="11"/>
<evidence type="ECO:0000256" key="8">
    <source>
        <dbReference type="ARBA" id="ARBA00024459"/>
    </source>
</evidence>
<proteinExistence type="inferred from homology"/>
<dbReference type="PANTHER" id="PTHR43758">
    <property type="entry name" value="7,8-DIHYDRO-8-OXOGUANINE TRIPHOSPHATASE"/>
    <property type="match status" value="1"/>
</dbReference>
<evidence type="ECO:0000256" key="17">
    <source>
        <dbReference type="ARBA" id="ARBA00032071"/>
    </source>
</evidence>
<keyword evidence="5" id="KW-0378">Hydrolase</keyword>
<evidence type="ECO:0000256" key="13">
    <source>
        <dbReference type="ARBA" id="ARBA00029673"/>
    </source>
</evidence>
<evidence type="ECO:0000313" key="23">
    <source>
        <dbReference type="EMBL" id="OQR94634.1"/>
    </source>
</evidence>
<evidence type="ECO:0000259" key="22">
    <source>
        <dbReference type="PROSITE" id="PS51462"/>
    </source>
</evidence>
<dbReference type="OrthoDB" id="408303at2759"/>
<evidence type="ECO:0000256" key="3">
    <source>
        <dbReference type="ARBA" id="ARBA00011245"/>
    </source>
</evidence>
<comment type="catalytic activity">
    <reaction evidence="7">
        <text>8-oxo-dATP + H2O = 8-oxo-dAMP + diphosphate + H(+)</text>
        <dbReference type="Rhea" id="RHEA:65396"/>
        <dbReference type="ChEBI" id="CHEBI:15377"/>
        <dbReference type="ChEBI" id="CHEBI:15378"/>
        <dbReference type="ChEBI" id="CHEBI:33019"/>
        <dbReference type="ChEBI" id="CHEBI:71361"/>
        <dbReference type="ChEBI" id="CHEBI:172871"/>
    </reaction>
    <physiologicalReaction direction="left-to-right" evidence="7">
        <dbReference type="Rhea" id="RHEA:65397"/>
    </physiologicalReaction>
</comment>
<evidence type="ECO:0000256" key="12">
    <source>
        <dbReference type="ARBA" id="ARBA00026218"/>
    </source>
</evidence>
<comment type="catalytic activity">
    <reaction evidence="18">
        <text>N(6)-methyl-ATP + H2O = N(6)-methyl-AMP + diphosphate + H(+)</text>
        <dbReference type="Rhea" id="RHEA:67608"/>
        <dbReference type="ChEBI" id="CHEBI:15377"/>
        <dbReference type="ChEBI" id="CHEBI:15378"/>
        <dbReference type="ChEBI" id="CHEBI:33019"/>
        <dbReference type="ChEBI" id="CHEBI:144842"/>
        <dbReference type="ChEBI" id="CHEBI:172873"/>
    </reaction>
    <physiologicalReaction direction="left-to-right" evidence="18">
        <dbReference type="Rhea" id="RHEA:67609"/>
    </physiologicalReaction>
</comment>
<dbReference type="PROSITE" id="PS51462">
    <property type="entry name" value="NUDIX"/>
    <property type="match status" value="1"/>
</dbReference>
<dbReference type="CDD" id="cd03427">
    <property type="entry name" value="NUDIX_MTH1_Nudt1"/>
    <property type="match status" value="1"/>
</dbReference>
<comment type="catalytic activity">
    <reaction evidence="10">
        <text>2-oxo-ATP + H2O = 2-oxo-AMP + diphosphate + H(+)</text>
        <dbReference type="Rhea" id="RHEA:67392"/>
        <dbReference type="ChEBI" id="CHEBI:15377"/>
        <dbReference type="ChEBI" id="CHEBI:15378"/>
        <dbReference type="ChEBI" id="CHEBI:33019"/>
        <dbReference type="ChEBI" id="CHEBI:71395"/>
        <dbReference type="ChEBI" id="CHEBI:172878"/>
    </reaction>
    <physiologicalReaction direction="left-to-right" evidence="10">
        <dbReference type="Rhea" id="RHEA:67393"/>
    </physiologicalReaction>
</comment>
<dbReference type="InterPro" id="IPR015797">
    <property type="entry name" value="NUDIX_hydrolase-like_dom_sf"/>
</dbReference>
<dbReference type="GO" id="GO:0008413">
    <property type="term" value="F:8-oxo-7,8-dihydroguanosine triphosphate pyrophosphatase activity"/>
    <property type="evidence" value="ECO:0007669"/>
    <property type="project" value="InterPro"/>
</dbReference>
<dbReference type="InterPro" id="IPR003563">
    <property type="entry name" value="8ODP"/>
</dbReference>
<dbReference type="Proteomes" id="UP000243579">
    <property type="component" value="Unassembled WGS sequence"/>
</dbReference>
<dbReference type="SUPFAM" id="SSF55811">
    <property type="entry name" value="Nudix"/>
    <property type="match status" value="1"/>
</dbReference>
<evidence type="ECO:0000256" key="21">
    <source>
        <dbReference type="ARBA" id="ARBA00053094"/>
    </source>
</evidence>
<dbReference type="Gene3D" id="3.90.79.10">
    <property type="entry name" value="Nucleoside Triphosphate Pyrophosphohydrolase"/>
    <property type="match status" value="1"/>
</dbReference>
<evidence type="ECO:0000256" key="16">
    <source>
        <dbReference type="ARBA" id="ARBA00031927"/>
    </source>
</evidence>
<comment type="catalytic activity">
    <reaction evidence="19">
        <text>O(6)-methyl-dGTP + H2O = O(6)-methyl-dGMP + diphosphate + H(+)</text>
        <dbReference type="Rhea" id="RHEA:67600"/>
        <dbReference type="ChEBI" id="CHEBI:15377"/>
        <dbReference type="ChEBI" id="CHEBI:15378"/>
        <dbReference type="ChEBI" id="CHEBI:33019"/>
        <dbReference type="ChEBI" id="CHEBI:169974"/>
        <dbReference type="ChEBI" id="CHEBI:169975"/>
    </reaction>
    <physiologicalReaction direction="left-to-right" evidence="19">
        <dbReference type="Rhea" id="RHEA:67601"/>
    </physiologicalReaction>
</comment>
<dbReference type="PRINTS" id="PR01403">
    <property type="entry name" value="8OXTPHPHTASE"/>
</dbReference>
<comment type="subunit">
    <text evidence="3">Monomer.</text>
</comment>
<comment type="cofactor">
    <cofactor evidence="1">
        <name>Mg(2+)</name>
        <dbReference type="ChEBI" id="CHEBI:18420"/>
    </cofactor>
</comment>
<dbReference type="STRING" id="1202772.A0A1V9Z9G4"/>
<evidence type="ECO:0000256" key="15">
    <source>
        <dbReference type="ARBA" id="ARBA00030682"/>
    </source>
</evidence>
<dbReference type="AlphaFoldDB" id="A0A1V9Z9G4"/>
<evidence type="ECO:0000256" key="19">
    <source>
        <dbReference type="ARBA" id="ARBA00048894"/>
    </source>
</evidence>
<dbReference type="GO" id="GO:0042262">
    <property type="term" value="P:DNA protection"/>
    <property type="evidence" value="ECO:0007669"/>
    <property type="project" value="InterPro"/>
</dbReference>
<comment type="function">
    <text evidence="21">Oxidized purine nucleoside triphosphate hydrolase which is a prominent sanitizer of the oxidized nucleotide pool. Catalyzes the hydrolysis of 2-oxo-dATP (2-hydroxy-dATP) into 2-oxo-dAMP. Also has a significant hydrolase activity toward 2-oxo-ATP, 8-oxo-dGTP and 8-oxo-dATP. Through the hydrolysis of oxidized purine nucleoside triphosphates, prevents their incorporation into DNA and the subsequent transversions A:T to C:G and G:C to T:A. Also catalyzes the hydrolysis of methylated purine nucleoside triphosphate preventing their integration into DNA. Through this antimutagenic activity protects cells from oxidative stress.</text>
</comment>
<evidence type="ECO:0000256" key="20">
    <source>
        <dbReference type="ARBA" id="ARBA00049032"/>
    </source>
</evidence>
<accession>A0A1V9Z9G4</accession>